<evidence type="ECO:0000313" key="3">
    <source>
        <dbReference type="Proteomes" id="UP000553756"/>
    </source>
</evidence>
<accession>A0ABX1SXA8</accession>
<dbReference type="Pfam" id="PF14393">
    <property type="entry name" value="DUF4422"/>
    <property type="match status" value="1"/>
</dbReference>
<keyword evidence="3" id="KW-1185">Reference proteome</keyword>
<name>A0ABX1SXA8_9BIFI</name>
<evidence type="ECO:0000259" key="1">
    <source>
        <dbReference type="Pfam" id="PF14393"/>
    </source>
</evidence>
<feature type="domain" description="DUF4422" evidence="1">
    <location>
        <begin position="15"/>
        <end position="235"/>
    </location>
</feature>
<organism evidence="2 3">
    <name type="scientific">Bifidobacterium panos</name>
    <dbReference type="NCBI Taxonomy" id="2675321"/>
    <lineage>
        <taxon>Bacteria</taxon>
        <taxon>Bacillati</taxon>
        <taxon>Actinomycetota</taxon>
        <taxon>Actinomycetes</taxon>
        <taxon>Bifidobacteriales</taxon>
        <taxon>Bifidobacteriaceae</taxon>
        <taxon>Bifidobacterium</taxon>
    </lineage>
</organism>
<dbReference type="GO" id="GO:0016740">
    <property type="term" value="F:transferase activity"/>
    <property type="evidence" value="ECO:0007669"/>
    <property type="project" value="UniProtKB-KW"/>
</dbReference>
<proteinExistence type="predicted"/>
<protein>
    <submittedName>
        <fullName evidence="2">Glycosyl transferase</fullName>
    </submittedName>
</protein>
<dbReference type="EMBL" id="JAAIIJ010000021">
    <property type="protein sequence ID" value="NMN02478.1"/>
    <property type="molecule type" value="Genomic_DNA"/>
</dbReference>
<sequence length="273" mass="31469">MSSSTATPAPTVTVGVATHKPYRMPSNPMYLPLHVGAALHPEVCADMTGDDSGDNISDRNGYYCELTGLYWLWKNCDTDYKGLVHYRRHLGSAKFGARFKRDRFERIVGSDEVRALLADCNIVVAKKRNYYIETVYSHYAHTFHAEQFDTCREVLADLAPDYVLAWDKLMKSTSAHIFNMFIMSRERFDEYCTWLFPILFELERRLDPAQYGDAFQARYLGRVSERLLDPWLVTNDYSFAELPVVSPEPVNWWKKGTGFLKAKFGGKTYDKSF</sequence>
<evidence type="ECO:0000313" key="2">
    <source>
        <dbReference type="EMBL" id="NMN02478.1"/>
    </source>
</evidence>
<dbReference type="RefSeq" id="WP_335341215.1">
    <property type="nucleotide sequence ID" value="NZ_JAAIIJ010000021.1"/>
</dbReference>
<gene>
    <name evidence="2" type="ORF">G1C94_1100</name>
</gene>
<comment type="caution">
    <text evidence="2">The sequence shown here is derived from an EMBL/GenBank/DDBJ whole genome shotgun (WGS) entry which is preliminary data.</text>
</comment>
<dbReference type="Proteomes" id="UP000553756">
    <property type="component" value="Unassembled WGS sequence"/>
</dbReference>
<reference evidence="2 3" key="1">
    <citation type="submission" date="2020-02" db="EMBL/GenBank/DDBJ databases">
        <title>Characterization of phylogenetic diversity of novel bifidobacterial species isolated in Czech ZOOs.</title>
        <authorList>
            <person name="Lugli G.A."/>
            <person name="Vera N.B."/>
            <person name="Ventura M."/>
        </authorList>
    </citation>
    <scope>NUCLEOTIDE SEQUENCE [LARGE SCALE GENOMIC DNA]</scope>
    <source>
        <strain evidence="2 3">DSM 109963</strain>
    </source>
</reference>
<keyword evidence="2" id="KW-0808">Transferase</keyword>
<dbReference type="InterPro" id="IPR025536">
    <property type="entry name" value="DUF4422"/>
</dbReference>